<evidence type="ECO:0000256" key="3">
    <source>
        <dbReference type="ARBA" id="ARBA00023015"/>
    </source>
</evidence>
<evidence type="ECO:0000256" key="6">
    <source>
        <dbReference type="RuleBase" id="RU367028"/>
    </source>
</evidence>
<comment type="function">
    <text evidence="6">Transcriptional repressor that regulates multiple aspects of plant growth and development.</text>
</comment>
<evidence type="ECO:0000313" key="10">
    <source>
        <dbReference type="Proteomes" id="UP000604825"/>
    </source>
</evidence>
<dbReference type="NCBIfam" id="TIGR01568">
    <property type="entry name" value="A_thal_3678"/>
    <property type="match status" value="1"/>
</dbReference>
<evidence type="ECO:0000313" key="9">
    <source>
        <dbReference type="EMBL" id="CAD6246277.1"/>
    </source>
</evidence>
<dbReference type="InterPro" id="IPR006458">
    <property type="entry name" value="Ovate_C"/>
</dbReference>
<proteinExistence type="predicted"/>
<feature type="compositionally biased region" description="Low complexity" evidence="7">
    <location>
        <begin position="30"/>
        <end position="41"/>
    </location>
</feature>
<dbReference type="AlphaFoldDB" id="A0A811PJZ9"/>
<gene>
    <name evidence="9" type="ORF">NCGR_LOCUS30545</name>
</gene>
<accession>A0A811PJZ9</accession>
<keyword evidence="5 6" id="KW-0539">Nucleus</keyword>
<evidence type="ECO:0000256" key="5">
    <source>
        <dbReference type="ARBA" id="ARBA00023242"/>
    </source>
</evidence>
<dbReference type="Pfam" id="PF04844">
    <property type="entry name" value="Ovate"/>
    <property type="match status" value="1"/>
</dbReference>
<dbReference type="InterPro" id="IPR038933">
    <property type="entry name" value="Ovate"/>
</dbReference>
<dbReference type="GO" id="GO:0005634">
    <property type="term" value="C:nucleus"/>
    <property type="evidence" value="ECO:0007669"/>
    <property type="project" value="UniProtKB-SubCell"/>
</dbReference>
<dbReference type="PROSITE" id="PS51754">
    <property type="entry name" value="OVATE"/>
    <property type="match status" value="1"/>
</dbReference>
<feature type="region of interest" description="Disordered" evidence="7">
    <location>
        <begin position="290"/>
        <end position="326"/>
    </location>
</feature>
<reference evidence="9" key="1">
    <citation type="submission" date="2020-10" db="EMBL/GenBank/DDBJ databases">
        <authorList>
            <person name="Han B."/>
            <person name="Lu T."/>
            <person name="Zhao Q."/>
            <person name="Huang X."/>
            <person name="Zhao Y."/>
        </authorList>
    </citation>
    <scope>NUCLEOTIDE SEQUENCE</scope>
</reference>
<evidence type="ECO:0000256" key="1">
    <source>
        <dbReference type="ARBA" id="ARBA00004123"/>
    </source>
</evidence>
<dbReference type="OrthoDB" id="683906at2759"/>
<dbReference type="PANTHER" id="PTHR33057:SF89">
    <property type="entry name" value="TRANSCRIPTION REPRESSOR"/>
    <property type="match status" value="1"/>
</dbReference>
<evidence type="ECO:0000259" key="8">
    <source>
        <dbReference type="PROSITE" id="PS51754"/>
    </source>
</evidence>
<comment type="caution">
    <text evidence="9">The sequence shown here is derived from an EMBL/GenBank/DDBJ whole genome shotgun (WGS) entry which is preliminary data.</text>
</comment>
<name>A0A811PJZ9_9POAL</name>
<sequence>MVKKQQLAVGGLTGVFSSSTRSIHKPQDTASPPSSAAAAAAGEVLPWHPSSSSAWRQWTSCGMHPRTLSFRQQQQPAEQEEEDPKNGHGRHRQQQQQRAAYYKTMNSVDFSGDSSFASVDSFASTASEEAESDAEAVILQALRSDRLLYEPADDDIEDDDASCCRLIKQPSLSKQQAAVADNVGDDKPQLDNNSIVLSSSKASTLAFGGATAMSVESHNPYRDFRESMEAMVMSQLEQEGGVKDWSWLEEMLGWYLKANAKTTHGLIVAAFVDLLLALTNSPAADAADYNYSSSSPVATPPASTSATNCSASSIDDCSCRSSSSSL</sequence>
<dbReference type="EMBL" id="CAJGYO010000007">
    <property type="protein sequence ID" value="CAD6246277.1"/>
    <property type="molecule type" value="Genomic_DNA"/>
</dbReference>
<protein>
    <recommendedName>
        <fullName evidence="6">Transcription repressor</fullName>
    </recommendedName>
    <alternativeName>
        <fullName evidence="6">Ovate family protein</fullName>
    </alternativeName>
</protein>
<dbReference type="PANTHER" id="PTHR33057">
    <property type="entry name" value="TRANSCRIPTION REPRESSOR OFP7-RELATED"/>
    <property type="match status" value="1"/>
</dbReference>
<feature type="domain" description="OVATE" evidence="8">
    <location>
        <begin position="211"/>
        <end position="277"/>
    </location>
</feature>
<feature type="region of interest" description="Disordered" evidence="7">
    <location>
        <begin position="70"/>
        <end position="99"/>
    </location>
</feature>
<keyword evidence="10" id="KW-1185">Reference proteome</keyword>
<dbReference type="Proteomes" id="UP000604825">
    <property type="component" value="Unassembled WGS sequence"/>
</dbReference>
<dbReference type="GO" id="GO:0045892">
    <property type="term" value="P:negative regulation of DNA-templated transcription"/>
    <property type="evidence" value="ECO:0007669"/>
    <property type="project" value="UniProtKB-UniRule"/>
</dbReference>
<organism evidence="9 10">
    <name type="scientific">Miscanthus lutarioriparius</name>
    <dbReference type="NCBI Taxonomy" id="422564"/>
    <lineage>
        <taxon>Eukaryota</taxon>
        <taxon>Viridiplantae</taxon>
        <taxon>Streptophyta</taxon>
        <taxon>Embryophyta</taxon>
        <taxon>Tracheophyta</taxon>
        <taxon>Spermatophyta</taxon>
        <taxon>Magnoliopsida</taxon>
        <taxon>Liliopsida</taxon>
        <taxon>Poales</taxon>
        <taxon>Poaceae</taxon>
        <taxon>PACMAD clade</taxon>
        <taxon>Panicoideae</taxon>
        <taxon>Andropogonodae</taxon>
        <taxon>Andropogoneae</taxon>
        <taxon>Saccharinae</taxon>
        <taxon>Miscanthus</taxon>
    </lineage>
</organism>
<evidence type="ECO:0000256" key="2">
    <source>
        <dbReference type="ARBA" id="ARBA00022491"/>
    </source>
</evidence>
<keyword evidence="4 6" id="KW-0804">Transcription</keyword>
<keyword evidence="2 6" id="KW-0678">Repressor</keyword>
<feature type="region of interest" description="Disordered" evidence="7">
    <location>
        <begin position="1"/>
        <end position="45"/>
    </location>
</feature>
<keyword evidence="3 6" id="KW-0805">Transcription regulation</keyword>
<evidence type="ECO:0000256" key="7">
    <source>
        <dbReference type="SAM" id="MobiDB-lite"/>
    </source>
</evidence>
<evidence type="ECO:0000256" key="4">
    <source>
        <dbReference type="ARBA" id="ARBA00023163"/>
    </source>
</evidence>
<comment type="subcellular location">
    <subcellularLocation>
        <location evidence="1 6">Nucleus</location>
    </subcellularLocation>
</comment>